<dbReference type="CDD" id="cd22893">
    <property type="entry name" value="PlcA-like"/>
    <property type="match status" value="1"/>
</dbReference>
<protein>
    <recommendedName>
        <fullName evidence="3">Phospholipase C</fullName>
    </recommendedName>
</protein>
<proteinExistence type="predicted"/>
<sequence length="276" mass="30931">MTRVLDKEDEDLTRITWGRTGPSYIRMAQLNLDHFGEEARTAYNAGHTMALKTAAAGDLEIGYAMNAFADHFLGDSFASGHIRTPRRVLHGDNKDVQGAVNWVLDQIKKVTDPNYKPDPSIGNNVSLSNAVAAVAPDLCSKYMHDEDNSLGLWVRNRRGEQWKAYGDKKLFETGNEQNNALMKECLQASVDEVYKAFKTKQVPSPDAFAAWDIAPTMLGKGNHNPLFTKDGKDRAGIDNPKGSKYNDPNSWFKWPPWEGYRLLAVNLSTSDYFKKL</sequence>
<dbReference type="InterPro" id="IPR049756">
    <property type="entry name" value="PlcA-like_dom"/>
</dbReference>
<organism evidence="1 2">
    <name type="scientific">Lithohypha guttulata</name>
    <dbReference type="NCBI Taxonomy" id="1690604"/>
    <lineage>
        <taxon>Eukaryota</taxon>
        <taxon>Fungi</taxon>
        <taxon>Dikarya</taxon>
        <taxon>Ascomycota</taxon>
        <taxon>Pezizomycotina</taxon>
        <taxon>Eurotiomycetes</taxon>
        <taxon>Chaetothyriomycetidae</taxon>
        <taxon>Chaetothyriales</taxon>
        <taxon>Trichomeriaceae</taxon>
        <taxon>Lithohypha</taxon>
    </lineage>
</organism>
<evidence type="ECO:0000313" key="2">
    <source>
        <dbReference type="Proteomes" id="UP001345013"/>
    </source>
</evidence>
<dbReference type="EMBL" id="JAVRRG010000024">
    <property type="protein sequence ID" value="KAK5096094.1"/>
    <property type="molecule type" value="Genomic_DNA"/>
</dbReference>
<gene>
    <name evidence="1" type="ORF">LTR24_002794</name>
</gene>
<reference evidence="1 2" key="1">
    <citation type="submission" date="2023-08" db="EMBL/GenBank/DDBJ databases">
        <title>Black Yeasts Isolated from many extreme environments.</title>
        <authorList>
            <person name="Coleine C."/>
            <person name="Stajich J.E."/>
            <person name="Selbmann L."/>
        </authorList>
    </citation>
    <scope>NUCLEOTIDE SEQUENCE [LARGE SCALE GENOMIC DNA]</scope>
    <source>
        <strain evidence="1 2">CCFEE 5885</strain>
    </source>
</reference>
<keyword evidence="2" id="KW-1185">Reference proteome</keyword>
<evidence type="ECO:0008006" key="3">
    <source>
        <dbReference type="Google" id="ProtNLM"/>
    </source>
</evidence>
<evidence type="ECO:0000313" key="1">
    <source>
        <dbReference type="EMBL" id="KAK5096094.1"/>
    </source>
</evidence>
<name>A0ABR0KGX7_9EURO</name>
<comment type="caution">
    <text evidence="1">The sequence shown here is derived from an EMBL/GenBank/DDBJ whole genome shotgun (WGS) entry which is preliminary data.</text>
</comment>
<accession>A0ABR0KGX7</accession>
<dbReference type="Proteomes" id="UP001345013">
    <property type="component" value="Unassembled WGS sequence"/>
</dbReference>